<reference evidence="1" key="1">
    <citation type="submission" date="2022-07" db="EMBL/GenBank/DDBJ databases">
        <title>Phylogenomic reconstructions and comparative analyses of Kickxellomycotina fungi.</title>
        <authorList>
            <person name="Reynolds N.K."/>
            <person name="Stajich J.E."/>
            <person name="Barry K."/>
            <person name="Grigoriev I.V."/>
            <person name="Crous P."/>
            <person name="Smith M.E."/>
        </authorList>
    </citation>
    <scope>NUCLEOTIDE SEQUENCE</scope>
    <source>
        <strain evidence="1">BCRC 34381</strain>
    </source>
</reference>
<keyword evidence="2" id="KW-1185">Reference proteome</keyword>
<feature type="non-terminal residue" evidence="1">
    <location>
        <position position="100"/>
    </location>
</feature>
<proteinExistence type="predicted"/>
<dbReference type="Proteomes" id="UP001143981">
    <property type="component" value="Unassembled WGS sequence"/>
</dbReference>
<gene>
    <name evidence="1" type="ORF">LPJ61_006297</name>
</gene>
<evidence type="ECO:0000313" key="1">
    <source>
        <dbReference type="EMBL" id="KAJ1719509.1"/>
    </source>
</evidence>
<accession>A0A9W7XVZ8</accession>
<dbReference type="AlphaFoldDB" id="A0A9W7XVZ8"/>
<name>A0A9W7XVZ8_9FUNG</name>
<comment type="caution">
    <text evidence="1">The sequence shown here is derived from an EMBL/GenBank/DDBJ whole genome shotgun (WGS) entry which is preliminary data.</text>
</comment>
<feature type="non-terminal residue" evidence="1">
    <location>
        <position position="1"/>
    </location>
</feature>
<dbReference type="EMBL" id="JANBOI010002877">
    <property type="protein sequence ID" value="KAJ1719509.1"/>
    <property type="molecule type" value="Genomic_DNA"/>
</dbReference>
<organism evidence="1 2">
    <name type="scientific">Coemansia biformis</name>
    <dbReference type="NCBI Taxonomy" id="1286918"/>
    <lineage>
        <taxon>Eukaryota</taxon>
        <taxon>Fungi</taxon>
        <taxon>Fungi incertae sedis</taxon>
        <taxon>Zoopagomycota</taxon>
        <taxon>Kickxellomycotina</taxon>
        <taxon>Kickxellomycetes</taxon>
        <taxon>Kickxellales</taxon>
        <taxon>Kickxellaceae</taxon>
        <taxon>Coemansia</taxon>
    </lineage>
</organism>
<evidence type="ECO:0000313" key="2">
    <source>
        <dbReference type="Proteomes" id="UP001143981"/>
    </source>
</evidence>
<protein>
    <submittedName>
        <fullName evidence="1">Uncharacterized protein</fullName>
    </submittedName>
</protein>
<sequence length="100" mass="11540">SRFTQLKEAHINCNHVSSYQFPLMDTSMLEKLVLGGTQHTRAWAHFSSDSTSQVVEFPVLKHLQLTRTGYEDRAAGLHNEHPWQLQFPMLRDIFISNLSD</sequence>